<dbReference type="EMBL" id="JADGJW010000061">
    <property type="protein sequence ID" value="KAJ3225447.1"/>
    <property type="molecule type" value="Genomic_DNA"/>
</dbReference>
<dbReference type="Gene3D" id="3.30.710.10">
    <property type="entry name" value="Potassium Channel Kv1.1, Chain A"/>
    <property type="match status" value="1"/>
</dbReference>
<feature type="domain" description="Potassium channel tetramerisation-type BTB" evidence="2">
    <location>
        <begin position="323"/>
        <end position="449"/>
    </location>
</feature>
<dbReference type="GO" id="GO:0051260">
    <property type="term" value="P:protein homooligomerization"/>
    <property type="evidence" value="ECO:0007669"/>
    <property type="project" value="InterPro"/>
</dbReference>
<evidence type="ECO:0000313" key="3">
    <source>
        <dbReference type="EMBL" id="KAJ3225447.1"/>
    </source>
</evidence>
<dbReference type="PANTHER" id="PTHR14499">
    <property type="entry name" value="POTASSIUM CHANNEL TETRAMERIZATION DOMAIN-CONTAINING"/>
    <property type="match status" value="1"/>
</dbReference>
<dbReference type="Proteomes" id="UP001211065">
    <property type="component" value="Unassembled WGS sequence"/>
</dbReference>
<evidence type="ECO:0000313" key="4">
    <source>
        <dbReference type="Proteomes" id="UP001211065"/>
    </source>
</evidence>
<dbReference type="InterPro" id="IPR003131">
    <property type="entry name" value="T1-type_BTB"/>
</dbReference>
<dbReference type="InterPro" id="IPR011333">
    <property type="entry name" value="SKP1/BTB/POZ_sf"/>
</dbReference>
<accession>A0AAD5U5S8</accession>
<proteinExistence type="predicted"/>
<organism evidence="3 4">
    <name type="scientific">Clydaea vesicula</name>
    <dbReference type="NCBI Taxonomy" id="447962"/>
    <lineage>
        <taxon>Eukaryota</taxon>
        <taxon>Fungi</taxon>
        <taxon>Fungi incertae sedis</taxon>
        <taxon>Chytridiomycota</taxon>
        <taxon>Chytridiomycota incertae sedis</taxon>
        <taxon>Chytridiomycetes</taxon>
        <taxon>Lobulomycetales</taxon>
        <taxon>Lobulomycetaceae</taxon>
        <taxon>Clydaea</taxon>
    </lineage>
</organism>
<protein>
    <recommendedName>
        <fullName evidence="2">Potassium channel tetramerisation-type BTB domain-containing protein</fullName>
    </recommendedName>
</protein>
<gene>
    <name evidence="3" type="ORF">HK099_006818</name>
</gene>
<dbReference type="AlphaFoldDB" id="A0AAD5U5S8"/>
<comment type="caution">
    <text evidence="3">The sequence shown here is derived from an EMBL/GenBank/DDBJ whole genome shotgun (WGS) entry which is preliminary data.</text>
</comment>
<evidence type="ECO:0000259" key="2">
    <source>
        <dbReference type="Pfam" id="PF02214"/>
    </source>
</evidence>
<name>A0AAD5U5S8_9FUNG</name>
<reference evidence="3" key="1">
    <citation type="submission" date="2020-05" db="EMBL/GenBank/DDBJ databases">
        <title>Phylogenomic resolution of chytrid fungi.</title>
        <authorList>
            <person name="Stajich J.E."/>
            <person name="Amses K."/>
            <person name="Simmons R."/>
            <person name="Seto K."/>
            <person name="Myers J."/>
            <person name="Bonds A."/>
            <person name="Quandt C.A."/>
            <person name="Barry K."/>
            <person name="Liu P."/>
            <person name="Grigoriev I."/>
            <person name="Longcore J.E."/>
            <person name="James T.Y."/>
        </authorList>
    </citation>
    <scope>NUCLEOTIDE SEQUENCE</scope>
    <source>
        <strain evidence="3">JEL0476</strain>
    </source>
</reference>
<keyword evidence="4" id="KW-1185">Reference proteome</keyword>
<feature type="region of interest" description="Disordered" evidence="1">
    <location>
        <begin position="1"/>
        <end position="27"/>
    </location>
</feature>
<sequence>MSTISALPVEESSSSSQSNSAKPKTNKKSWLTWSQEVLTDSLVETAILLKKSPIPSAVTLAGEATNEGYRKLDEAADINSKLQGIGSSVIKQGIIATGVVGSALLKAGVAYQRAPGYSDDKEDEIHYSSVNRVKWVKLNPFPGGFPKPDMLDMATQTVEEEQIGEEQPGGIRGYVAKAALLAGNYTHSYLAPTSSTNFNRSLKSKESADLLVNKQSSEQLKTKPSLEQVLSAPSSLTEQQKLKHKASKLSMRKMASVDSMSSFTSASTQIPNNINHNNNLKNLCTICGAKSLIYNNQLSDLEDELFFPSFESISSPFVDKILVHLNVGGLYIDTTLETLTCVKDSLLYDMFNGIAIKERDDLYEENSIGISNDIQDNMNEFENFNSKTPPIGPDGRFFLDRDGSLFHHILNNLRNTNQNNDDTLETLPTSKKALWSLVSEAKYFKLKNFEIQVRKKIIKIRFEENFVFPLADFL</sequence>
<dbReference type="SUPFAM" id="SSF54695">
    <property type="entry name" value="POZ domain"/>
    <property type="match status" value="1"/>
</dbReference>
<dbReference type="PANTHER" id="PTHR14499:SF136">
    <property type="entry name" value="GH08630P"/>
    <property type="match status" value="1"/>
</dbReference>
<dbReference type="Pfam" id="PF02214">
    <property type="entry name" value="BTB_2"/>
    <property type="match status" value="1"/>
</dbReference>
<evidence type="ECO:0000256" key="1">
    <source>
        <dbReference type="SAM" id="MobiDB-lite"/>
    </source>
</evidence>